<keyword evidence="2" id="KW-1185">Reference proteome</keyword>
<evidence type="ECO:0000313" key="2">
    <source>
        <dbReference type="Proteomes" id="UP001161325"/>
    </source>
</evidence>
<dbReference type="AlphaFoldDB" id="A0AA37Q919"/>
<evidence type="ECO:0000313" key="1">
    <source>
        <dbReference type="EMBL" id="GLC25306.1"/>
    </source>
</evidence>
<sequence length="160" mass="17437">MPAVPFAQLPDDARVWVFAAADPVRGAAAESLLARVDQFLSVWSAHGVPLRCARDWRDDRFLAVGVDQSVEGASGCSIDGMFRALHALEPVLGTTLLGGGRVYWRDDAGDVQVADREAFAARSGGGADRPVFDTTVTTARDWRTRFERPLRESWHAQLVG</sequence>
<dbReference type="Proteomes" id="UP001161325">
    <property type="component" value="Unassembled WGS sequence"/>
</dbReference>
<reference evidence="1" key="1">
    <citation type="submission" date="2022-08" db="EMBL/GenBank/DDBJ databases">
        <title>Draft genome sequencing of Roseisolibacter agri AW1220.</title>
        <authorList>
            <person name="Tobiishi Y."/>
            <person name="Tonouchi A."/>
        </authorList>
    </citation>
    <scope>NUCLEOTIDE SEQUENCE</scope>
    <source>
        <strain evidence="1">AW1220</strain>
    </source>
</reference>
<organism evidence="1 2">
    <name type="scientific">Roseisolibacter agri</name>
    <dbReference type="NCBI Taxonomy" id="2014610"/>
    <lineage>
        <taxon>Bacteria</taxon>
        <taxon>Pseudomonadati</taxon>
        <taxon>Gemmatimonadota</taxon>
        <taxon>Gemmatimonadia</taxon>
        <taxon>Gemmatimonadales</taxon>
        <taxon>Gemmatimonadaceae</taxon>
        <taxon>Roseisolibacter</taxon>
    </lineage>
</organism>
<dbReference type="EMBL" id="BRXS01000003">
    <property type="protein sequence ID" value="GLC25306.1"/>
    <property type="molecule type" value="Genomic_DNA"/>
</dbReference>
<name>A0AA37Q919_9BACT</name>
<evidence type="ECO:0008006" key="3">
    <source>
        <dbReference type="Google" id="ProtNLM"/>
    </source>
</evidence>
<comment type="caution">
    <text evidence="1">The sequence shown here is derived from an EMBL/GenBank/DDBJ whole genome shotgun (WGS) entry which is preliminary data.</text>
</comment>
<gene>
    <name evidence="1" type="ORF">rosag_18190</name>
</gene>
<protein>
    <recommendedName>
        <fullName evidence="3">ABC transporter ATPase</fullName>
    </recommendedName>
</protein>
<accession>A0AA37Q919</accession>
<dbReference type="RefSeq" id="WP_284349759.1">
    <property type="nucleotide sequence ID" value="NZ_BRXS01000003.1"/>
</dbReference>
<proteinExistence type="predicted"/>